<dbReference type="EMBL" id="CAJHUB010000760">
    <property type="protein sequence ID" value="CAD7685098.1"/>
    <property type="molecule type" value="Genomic_DNA"/>
</dbReference>
<dbReference type="GO" id="GO:0030212">
    <property type="term" value="P:hyaluronan metabolic process"/>
    <property type="evidence" value="ECO:0007669"/>
    <property type="project" value="InterPro"/>
</dbReference>
<evidence type="ECO:0000259" key="1">
    <source>
        <dbReference type="Pfam" id="PF06668"/>
    </source>
</evidence>
<dbReference type="AlphaFoldDB" id="A0A811Z5Y0"/>
<evidence type="ECO:0000313" key="3">
    <source>
        <dbReference type="Proteomes" id="UP000645828"/>
    </source>
</evidence>
<dbReference type="Proteomes" id="UP000645828">
    <property type="component" value="Unassembled WGS sequence"/>
</dbReference>
<proteinExistence type="predicted"/>
<protein>
    <submittedName>
        <fullName evidence="2">(raccoon dog) hypothetical protein</fullName>
    </submittedName>
</protein>
<accession>A0A811Z5Y0</accession>
<dbReference type="GO" id="GO:0004867">
    <property type="term" value="F:serine-type endopeptidase inhibitor activity"/>
    <property type="evidence" value="ECO:0007669"/>
    <property type="project" value="InterPro"/>
</dbReference>
<dbReference type="InterPro" id="IPR050934">
    <property type="entry name" value="ITIH"/>
</dbReference>
<dbReference type="PANTHER" id="PTHR10338">
    <property type="entry name" value="INTER-ALPHA-TRYPSIN INHIBITOR HEAVY CHAIN FAMILY MEMBER"/>
    <property type="match status" value="1"/>
</dbReference>
<keyword evidence="3" id="KW-1185">Reference proteome</keyword>
<name>A0A811Z5Y0_NYCPR</name>
<comment type="caution">
    <text evidence="2">The sequence shown here is derived from an EMBL/GenBank/DDBJ whole genome shotgun (WGS) entry which is preliminary data.</text>
</comment>
<dbReference type="Pfam" id="PF06668">
    <property type="entry name" value="ITI_HC_C"/>
    <property type="match status" value="1"/>
</dbReference>
<dbReference type="InterPro" id="IPR010600">
    <property type="entry name" value="ITI_HC_C"/>
</dbReference>
<reference evidence="2" key="1">
    <citation type="submission" date="2020-12" db="EMBL/GenBank/DDBJ databases">
        <authorList>
            <consortium name="Molecular Ecology Group"/>
        </authorList>
    </citation>
    <scope>NUCLEOTIDE SEQUENCE</scope>
    <source>
        <strain evidence="2">TBG_1078</strain>
    </source>
</reference>
<sequence>MSLAYQFVTPLTSMTIRGMADEDGLEPVIDKPPEDSLPLEMVGHRKTFKLPASQPSPTGSSPDIQQLPNQVTGVDTDPHFLIHVPQKEDTLCFNINEEPGVILSLVQDPDTGFSVNGQLIGNRAGSPGQHQGTYFGRLGIVNPTTGFQLEVTPHNITLNPGSGGPVFSWRDQASLRQHEVVVTINRKRNLVVAVEDGGTFEVVLHRVWKGSAVHQDFLGFYVLDSHRMSARTHGLLGQFFHPIDYTVSDPHPGSDPTKTDATMLVKSHQLTVTRGLQKDYSKNPRHGAEVTCWFVHNNGAGLIDGVYTDYIVPDIF</sequence>
<dbReference type="PANTHER" id="PTHR10338:SF106">
    <property type="entry name" value="INTER-ALPHA-TRYPSIN INHIBITOR HEAVY CHAIN H1"/>
    <property type="match status" value="1"/>
</dbReference>
<evidence type="ECO:0000313" key="2">
    <source>
        <dbReference type="EMBL" id="CAD7685098.1"/>
    </source>
</evidence>
<organism evidence="2 3">
    <name type="scientific">Nyctereutes procyonoides</name>
    <name type="common">Raccoon dog</name>
    <name type="synonym">Canis procyonoides</name>
    <dbReference type="NCBI Taxonomy" id="34880"/>
    <lineage>
        <taxon>Eukaryota</taxon>
        <taxon>Metazoa</taxon>
        <taxon>Chordata</taxon>
        <taxon>Craniata</taxon>
        <taxon>Vertebrata</taxon>
        <taxon>Euteleostomi</taxon>
        <taxon>Mammalia</taxon>
        <taxon>Eutheria</taxon>
        <taxon>Laurasiatheria</taxon>
        <taxon>Carnivora</taxon>
        <taxon>Caniformia</taxon>
        <taxon>Canidae</taxon>
        <taxon>Nyctereutes</taxon>
    </lineage>
</organism>
<gene>
    <name evidence="2" type="ORF">NYPRO_LOCUS17891</name>
</gene>
<feature type="domain" description="Inter-alpha-trypsin inhibitor heavy chain C-terminal" evidence="1">
    <location>
        <begin position="111"/>
        <end position="297"/>
    </location>
</feature>